<keyword evidence="4" id="KW-0808">Transferase</keyword>
<comment type="similarity">
    <text evidence="2">Belongs to the glycosyltransferase 2 family.</text>
</comment>
<feature type="domain" description="Glycosyltransferase 2-like" evidence="5">
    <location>
        <begin position="4"/>
        <end position="109"/>
    </location>
</feature>
<organism evidence="6 7">
    <name type="scientific">Candidatus Chloroploca asiatica</name>
    <dbReference type="NCBI Taxonomy" id="1506545"/>
    <lineage>
        <taxon>Bacteria</taxon>
        <taxon>Bacillati</taxon>
        <taxon>Chloroflexota</taxon>
        <taxon>Chloroflexia</taxon>
        <taxon>Chloroflexales</taxon>
        <taxon>Chloroflexineae</taxon>
        <taxon>Oscillochloridaceae</taxon>
        <taxon>Candidatus Chloroploca</taxon>
    </lineage>
</organism>
<evidence type="ECO:0000256" key="3">
    <source>
        <dbReference type="ARBA" id="ARBA00022676"/>
    </source>
</evidence>
<evidence type="ECO:0000256" key="4">
    <source>
        <dbReference type="ARBA" id="ARBA00022679"/>
    </source>
</evidence>
<keyword evidence="7" id="KW-1185">Reference proteome</keyword>
<name>A0A2H3KYL6_9CHLR</name>
<dbReference type="AlphaFoldDB" id="A0A2H3KYL6"/>
<evidence type="ECO:0000313" key="6">
    <source>
        <dbReference type="EMBL" id="PDV99088.1"/>
    </source>
</evidence>
<protein>
    <recommendedName>
        <fullName evidence="5">Glycosyltransferase 2-like domain-containing protein</fullName>
    </recommendedName>
</protein>
<comment type="caution">
    <text evidence="6">The sequence shown here is derived from an EMBL/GenBank/DDBJ whole genome shotgun (WGS) entry which is preliminary data.</text>
</comment>
<evidence type="ECO:0000313" key="7">
    <source>
        <dbReference type="Proteomes" id="UP000220922"/>
    </source>
</evidence>
<comment type="pathway">
    <text evidence="1">Cell wall biogenesis; cell wall polysaccharide biosynthesis.</text>
</comment>
<dbReference type="InterPro" id="IPR029044">
    <property type="entry name" value="Nucleotide-diphossugar_trans"/>
</dbReference>
<evidence type="ECO:0000259" key="5">
    <source>
        <dbReference type="Pfam" id="PF00535"/>
    </source>
</evidence>
<gene>
    <name evidence="6" type="ORF">A9Q02_13475</name>
</gene>
<dbReference type="GO" id="GO:0016757">
    <property type="term" value="F:glycosyltransferase activity"/>
    <property type="evidence" value="ECO:0007669"/>
    <property type="project" value="UniProtKB-KW"/>
</dbReference>
<dbReference type="PANTHER" id="PTHR43179">
    <property type="entry name" value="RHAMNOSYLTRANSFERASE WBBL"/>
    <property type="match status" value="1"/>
</dbReference>
<dbReference type="RefSeq" id="WP_097652411.1">
    <property type="nucleotide sequence ID" value="NZ_LYXE01000083.1"/>
</dbReference>
<sequence>MSTSVIVVSYNSRPYLAACLEAICAQLGPEDELIVVDNGSSDGSVALVAAQFPSARLICGPNTGYAGGNNRGANAANGTYLVFLNPDTVVRSGALAALLAPLKHEPDVGLTTACLLLGDQPETINACGNTMHYTGLTYCRGAGQARTAYTRPADVDAISGAAFAIRRELFCALGGLDERFFMYVEDSDLSLRARIAGYRIRYVPEALVEHHYTMKYSPSKAFYLERNRHLMLLKNLHWPTYIRLLPGLLLSELVTGGYLLMRGPAYWTVKPRVYAWLWRNRWAITRSRKHVATLRRQSDETVLASMSDHLEFEQVASHWLASLSSRIFNPIYRLMRPIPRNRSTA</sequence>
<dbReference type="Proteomes" id="UP000220922">
    <property type="component" value="Unassembled WGS sequence"/>
</dbReference>
<evidence type="ECO:0000256" key="2">
    <source>
        <dbReference type="ARBA" id="ARBA00006739"/>
    </source>
</evidence>
<dbReference type="PANTHER" id="PTHR43179:SF12">
    <property type="entry name" value="GALACTOFURANOSYLTRANSFERASE GLFT2"/>
    <property type="match status" value="1"/>
</dbReference>
<accession>A0A2H3KYL6</accession>
<dbReference type="EMBL" id="LYXE01000083">
    <property type="protein sequence ID" value="PDV99088.1"/>
    <property type="molecule type" value="Genomic_DNA"/>
</dbReference>
<dbReference type="OrthoDB" id="9771846at2"/>
<keyword evidence="3" id="KW-0328">Glycosyltransferase</keyword>
<evidence type="ECO:0000256" key="1">
    <source>
        <dbReference type="ARBA" id="ARBA00004776"/>
    </source>
</evidence>
<dbReference type="Pfam" id="PF00535">
    <property type="entry name" value="Glycos_transf_2"/>
    <property type="match status" value="1"/>
</dbReference>
<proteinExistence type="inferred from homology"/>
<dbReference type="CDD" id="cd04186">
    <property type="entry name" value="GT_2_like_c"/>
    <property type="match status" value="1"/>
</dbReference>
<dbReference type="SUPFAM" id="SSF53448">
    <property type="entry name" value="Nucleotide-diphospho-sugar transferases"/>
    <property type="match status" value="1"/>
</dbReference>
<dbReference type="Gene3D" id="3.90.550.10">
    <property type="entry name" value="Spore Coat Polysaccharide Biosynthesis Protein SpsA, Chain A"/>
    <property type="match status" value="1"/>
</dbReference>
<reference evidence="6 7" key="1">
    <citation type="submission" date="2016-05" db="EMBL/GenBank/DDBJ databases">
        <authorList>
            <person name="Lavstsen T."/>
            <person name="Jespersen J.S."/>
        </authorList>
    </citation>
    <scope>NUCLEOTIDE SEQUENCE [LARGE SCALE GENOMIC DNA]</scope>
    <source>
        <strain evidence="6 7">B7-9</strain>
    </source>
</reference>
<dbReference type="InterPro" id="IPR001173">
    <property type="entry name" value="Glyco_trans_2-like"/>
</dbReference>